<sequence length="104" mass="12089">MTAFCWIEPRDKSFGIIGNKRTAHHLLSLSKQQQYMTLGLAWFIAKSSQNKYIEPRLQYRLPTNRFQMKVPRYQDAGVALCQQRHSANAHAIYLTCGHSCHHRS</sequence>
<reference evidence="1 2" key="1">
    <citation type="journal article" date="2019" name="Sci. Rep.">
        <title>Orb-weaving spider Araneus ventricosus genome elucidates the spidroin gene catalogue.</title>
        <authorList>
            <person name="Kono N."/>
            <person name="Nakamura H."/>
            <person name="Ohtoshi R."/>
            <person name="Moran D.A.P."/>
            <person name="Shinohara A."/>
            <person name="Yoshida Y."/>
            <person name="Fujiwara M."/>
            <person name="Mori M."/>
            <person name="Tomita M."/>
            <person name="Arakawa K."/>
        </authorList>
    </citation>
    <scope>NUCLEOTIDE SEQUENCE [LARGE SCALE GENOMIC DNA]</scope>
</reference>
<dbReference type="Proteomes" id="UP000499080">
    <property type="component" value="Unassembled WGS sequence"/>
</dbReference>
<keyword evidence="2" id="KW-1185">Reference proteome</keyword>
<proteinExistence type="predicted"/>
<dbReference type="AlphaFoldDB" id="A0A4Y2MVV4"/>
<protein>
    <submittedName>
        <fullName evidence="1">Uncharacterized protein</fullName>
    </submittedName>
</protein>
<evidence type="ECO:0000313" key="1">
    <source>
        <dbReference type="EMBL" id="GBN31205.1"/>
    </source>
</evidence>
<organism evidence="1 2">
    <name type="scientific">Araneus ventricosus</name>
    <name type="common">Orbweaver spider</name>
    <name type="synonym">Epeira ventricosa</name>
    <dbReference type="NCBI Taxonomy" id="182803"/>
    <lineage>
        <taxon>Eukaryota</taxon>
        <taxon>Metazoa</taxon>
        <taxon>Ecdysozoa</taxon>
        <taxon>Arthropoda</taxon>
        <taxon>Chelicerata</taxon>
        <taxon>Arachnida</taxon>
        <taxon>Araneae</taxon>
        <taxon>Araneomorphae</taxon>
        <taxon>Entelegynae</taxon>
        <taxon>Araneoidea</taxon>
        <taxon>Araneidae</taxon>
        <taxon>Araneus</taxon>
    </lineage>
</organism>
<comment type="caution">
    <text evidence="1">The sequence shown here is derived from an EMBL/GenBank/DDBJ whole genome shotgun (WGS) entry which is preliminary data.</text>
</comment>
<name>A0A4Y2MVV4_ARAVE</name>
<dbReference type="EMBL" id="BGPR01008051">
    <property type="protein sequence ID" value="GBN31205.1"/>
    <property type="molecule type" value="Genomic_DNA"/>
</dbReference>
<gene>
    <name evidence="1" type="ORF">AVEN_130143_1</name>
</gene>
<accession>A0A4Y2MVV4</accession>
<evidence type="ECO:0000313" key="2">
    <source>
        <dbReference type="Proteomes" id="UP000499080"/>
    </source>
</evidence>